<dbReference type="InterPro" id="IPR023852">
    <property type="entry name" value="Metalloproteinase_lipop_BF0631"/>
</dbReference>
<evidence type="ECO:0000259" key="9">
    <source>
        <dbReference type="Pfam" id="PF05572"/>
    </source>
</evidence>
<evidence type="ECO:0000256" key="4">
    <source>
        <dbReference type="ARBA" id="ARBA00022729"/>
    </source>
</evidence>
<gene>
    <name evidence="11" type="ORF">EII33_08940</name>
</gene>
<evidence type="ECO:0000259" key="10">
    <source>
        <dbReference type="Pfam" id="PF13004"/>
    </source>
</evidence>
<proteinExistence type="inferred from homology"/>
<keyword evidence="7" id="KW-0482">Metalloprotease</keyword>
<keyword evidence="2" id="KW-0645">Protease</keyword>
<dbReference type="EMBL" id="RQYF01000040">
    <property type="protein sequence ID" value="RRD90136.1"/>
    <property type="molecule type" value="Genomic_DNA"/>
</dbReference>
<dbReference type="Proteomes" id="UP000279562">
    <property type="component" value="Unassembled WGS sequence"/>
</dbReference>
<dbReference type="InterPro" id="IPR024361">
    <property type="entry name" value="BACON"/>
</dbReference>
<evidence type="ECO:0000256" key="8">
    <source>
        <dbReference type="ARBA" id="ARBA00023157"/>
    </source>
</evidence>
<keyword evidence="6" id="KW-0862">Zinc</keyword>
<dbReference type="GO" id="GO:0046872">
    <property type="term" value="F:metal ion binding"/>
    <property type="evidence" value="ECO:0007669"/>
    <property type="project" value="UniProtKB-KW"/>
</dbReference>
<dbReference type="Pfam" id="PF13004">
    <property type="entry name" value="BACON"/>
    <property type="match status" value="1"/>
</dbReference>
<dbReference type="Pfam" id="PF05572">
    <property type="entry name" value="Peptidase_M43"/>
    <property type="match status" value="1"/>
</dbReference>
<sequence length="419" mass="47725">MKPLFLASALIASLVLYGCEQGEEELLELSDTSFSGISCEGTTLEVSVSSNVEWSVTEAPQWCVAEKKGEETLILQIERNYTLNPRNATVVVAGESGDISQTIVLYQDAFDPETHVYRLPVIFHVLYHDINDPKQYVKPERLPEILEEVNRVWRSTGSGNAGMGVEFVLAAKDPQGQLLPEPGVERIPWKEEEVDITKFMTTNSGIYNYLVWEPNDYINVFICKGKQKNLTGRATFPYVPKANPLEGLTTVTFHVKAKNLKYAYCICINNDYIYEKTVSSIPNQDDVALTLAHEIGHYLGLYHTFSERNSNICEDTDYCTDTYSYNRKEYEDIVKSLNLSLYTLEELAQRYDCARDKVYTSRNIMDYYYGYKQKFTPQQRARTRHVLNYSSLIPGPKIGLASTRATYDGVLDLPIRTME</sequence>
<evidence type="ECO:0000313" key="11">
    <source>
        <dbReference type="EMBL" id="RRD90136.1"/>
    </source>
</evidence>
<evidence type="ECO:0000256" key="2">
    <source>
        <dbReference type="ARBA" id="ARBA00022670"/>
    </source>
</evidence>
<evidence type="ECO:0000256" key="5">
    <source>
        <dbReference type="ARBA" id="ARBA00022801"/>
    </source>
</evidence>
<dbReference type="InterPro" id="IPR024079">
    <property type="entry name" value="MetalloPept_cat_dom_sf"/>
</dbReference>
<dbReference type="PANTHER" id="PTHR47466">
    <property type="match status" value="1"/>
</dbReference>
<keyword evidence="4" id="KW-0732">Signal</keyword>
<dbReference type="AlphaFoldDB" id="A0A3P2A5J1"/>
<dbReference type="InterPro" id="IPR008754">
    <property type="entry name" value="Peptidase_M43"/>
</dbReference>
<dbReference type="NCBIfam" id="TIGR03952">
    <property type="entry name" value="metzin_BF0631"/>
    <property type="match status" value="1"/>
</dbReference>
<dbReference type="Gene3D" id="3.40.390.10">
    <property type="entry name" value="Collagenase (Catalytic Domain)"/>
    <property type="match status" value="1"/>
</dbReference>
<dbReference type="RefSeq" id="WP_125239428.1">
    <property type="nucleotide sequence ID" value="NZ_RQYF01000040.1"/>
</dbReference>
<keyword evidence="5" id="KW-0378">Hydrolase</keyword>
<dbReference type="PANTHER" id="PTHR47466:SF1">
    <property type="entry name" value="METALLOPROTEASE MEP1 (AFU_ORTHOLOGUE AFUA_1G07730)-RELATED"/>
    <property type="match status" value="1"/>
</dbReference>
<comment type="similarity">
    <text evidence="1">Belongs to the peptidase M43B family.</text>
</comment>
<keyword evidence="11" id="KW-0449">Lipoprotein</keyword>
<evidence type="ECO:0000256" key="1">
    <source>
        <dbReference type="ARBA" id="ARBA00008721"/>
    </source>
</evidence>
<organism evidence="11 12">
    <name type="scientific">Prevotella heparinolytica</name>
    <dbReference type="NCBI Taxonomy" id="28113"/>
    <lineage>
        <taxon>Bacteria</taxon>
        <taxon>Pseudomonadati</taxon>
        <taxon>Bacteroidota</taxon>
        <taxon>Bacteroidia</taxon>
        <taxon>Bacteroidales</taxon>
        <taxon>Bacteroidaceae</taxon>
        <taxon>Bacteroides</taxon>
    </lineage>
</organism>
<feature type="domain" description="BACON" evidence="10">
    <location>
        <begin position="53"/>
        <end position="107"/>
    </location>
</feature>
<reference evidence="11 12" key="1">
    <citation type="submission" date="2018-11" db="EMBL/GenBank/DDBJ databases">
        <title>Genomes From Bacteria Associated with the Canine Oral Cavity: a Test Case for Automated Genome-Based Taxonomic Assignment.</title>
        <authorList>
            <person name="Coil D.A."/>
            <person name="Jospin G."/>
            <person name="Darling A.E."/>
            <person name="Wallis C."/>
            <person name="Davis I.J."/>
            <person name="Harris S."/>
            <person name="Eisen J.A."/>
            <person name="Holcombe L.J."/>
            <person name="O'Flynn C."/>
        </authorList>
    </citation>
    <scope>NUCLEOTIDE SEQUENCE [LARGE SCALE GENOMIC DNA]</scope>
    <source>
        <strain evidence="11 12">OH1047_COT-310</strain>
    </source>
</reference>
<dbReference type="GO" id="GO:0008237">
    <property type="term" value="F:metallopeptidase activity"/>
    <property type="evidence" value="ECO:0007669"/>
    <property type="project" value="UniProtKB-KW"/>
</dbReference>
<comment type="caution">
    <text evidence="11">The sequence shown here is derived from an EMBL/GenBank/DDBJ whole genome shotgun (WGS) entry which is preliminary data.</text>
</comment>
<name>A0A3P2A5J1_9BACE</name>
<keyword evidence="12" id="KW-1185">Reference proteome</keyword>
<keyword evidence="3" id="KW-0479">Metal-binding</keyword>
<evidence type="ECO:0000256" key="7">
    <source>
        <dbReference type="ARBA" id="ARBA00023049"/>
    </source>
</evidence>
<keyword evidence="8" id="KW-1015">Disulfide bond</keyword>
<dbReference type="GO" id="GO:0006508">
    <property type="term" value="P:proteolysis"/>
    <property type="evidence" value="ECO:0007669"/>
    <property type="project" value="UniProtKB-KW"/>
</dbReference>
<feature type="domain" description="Peptidase M43 pregnancy-associated plasma-A" evidence="9">
    <location>
        <begin position="203"/>
        <end position="387"/>
    </location>
</feature>
<evidence type="ECO:0000256" key="3">
    <source>
        <dbReference type="ARBA" id="ARBA00022723"/>
    </source>
</evidence>
<dbReference type="CDD" id="cd14948">
    <property type="entry name" value="BACON"/>
    <property type="match status" value="1"/>
</dbReference>
<dbReference type="SUPFAM" id="SSF55486">
    <property type="entry name" value="Metalloproteases ('zincins'), catalytic domain"/>
    <property type="match status" value="1"/>
</dbReference>
<protein>
    <submittedName>
        <fullName evidence="11">Zinc-dependent metalloproteinase lipoprotein</fullName>
    </submittedName>
</protein>
<dbReference type="InterPro" id="IPR013783">
    <property type="entry name" value="Ig-like_fold"/>
</dbReference>
<accession>A0A3P2A5J1</accession>
<evidence type="ECO:0000256" key="6">
    <source>
        <dbReference type="ARBA" id="ARBA00022833"/>
    </source>
</evidence>
<dbReference type="Gene3D" id="2.60.40.10">
    <property type="entry name" value="Immunoglobulins"/>
    <property type="match status" value="1"/>
</dbReference>
<dbReference type="PROSITE" id="PS51257">
    <property type="entry name" value="PROKAR_LIPOPROTEIN"/>
    <property type="match status" value="1"/>
</dbReference>
<evidence type="ECO:0000313" key="12">
    <source>
        <dbReference type="Proteomes" id="UP000279562"/>
    </source>
</evidence>